<dbReference type="EMBL" id="SRLO01000489">
    <property type="protein sequence ID" value="TNN54280.1"/>
    <property type="molecule type" value="Genomic_DNA"/>
</dbReference>
<dbReference type="PANTHER" id="PTHR15054:SF3">
    <property type="entry name" value="SARCOPLASMIC RETICULUM HISTIDINE-RICH CALCIUM-BINDING PROTEIN"/>
    <property type="match status" value="1"/>
</dbReference>
<evidence type="ECO:0000256" key="1">
    <source>
        <dbReference type="SAM" id="MobiDB-lite"/>
    </source>
</evidence>
<feature type="region of interest" description="Disordered" evidence="1">
    <location>
        <begin position="22"/>
        <end position="45"/>
    </location>
</feature>
<name>A0A4Z2GM28_9TELE</name>
<dbReference type="AlphaFoldDB" id="A0A4Z2GM28"/>
<reference evidence="2 3" key="1">
    <citation type="submission" date="2019-03" db="EMBL/GenBank/DDBJ databases">
        <title>First draft genome of Liparis tanakae, snailfish: a comprehensive survey of snailfish specific genes.</title>
        <authorList>
            <person name="Kim W."/>
            <person name="Song I."/>
            <person name="Jeong J.-H."/>
            <person name="Kim D."/>
            <person name="Kim S."/>
            <person name="Ryu S."/>
            <person name="Song J.Y."/>
            <person name="Lee S.K."/>
        </authorList>
    </citation>
    <scope>NUCLEOTIDE SEQUENCE [LARGE SCALE GENOMIC DNA]</scope>
    <source>
        <tissue evidence="2">Muscle</tissue>
    </source>
</reference>
<dbReference type="InterPro" id="IPR015666">
    <property type="entry name" value="HRC"/>
</dbReference>
<evidence type="ECO:0000313" key="2">
    <source>
        <dbReference type="EMBL" id="TNN54280.1"/>
    </source>
</evidence>
<sequence length="148" mass="15817">MSSCLCCSRGLISNVSVTLLTLDEEEDEEEDDDTAEDSSPEEPAADMLQFRSGSLCSVCSICEYCSNNCGECPCEEGDESHHCEHCQECSSCYICPILCDTICTPGLSPLCSEHPGDGARYRPLVAAPGTGAVRLSAPLEQHVDKSSV</sequence>
<proteinExistence type="predicted"/>
<comment type="caution">
    <text evidence="2">The sequence shown here is derived from an EMBL/GenBank/DDBJ whole genome shotgun (WGS) entry which is preliminary data.</text>
</comment>
<dbReference type="GO" id="GO:0005509">
    <property type="term" value="F:calcium ion binding"/>
    <property type="evidence" value="ECO:0007669"/>
    <property type="project" value="InterPro"/>
</dbReference>
<evidence type="ECO:0000313" key="3">
    <source>
        <dbReference type="Proteomes" id="UP000314294"/>
    </source>
</evidence>
<keyword evidence="3" id="KW-1185">Reference proteome</keyword>
<feature type="compositionally biased region" description="Acidic residues" evidence="1">
    <location>
        <begin position="22"/>
        <end position="44"/>
    </location>
</feature>
<organism evidence="2 3">
    <name type="scientific">Liparis tanakae</name>
    <name type="common">Tanaka's snailfish</name>
    <dbReference type="NCBI Taxonomy" id="230148"/>
    <lineage>
        <taxon>Eukaryota</taxon>
        <taxon>Metazoa</taxon>
        <taxon>Chordata</taxon>
        <taxon>Craniata</taxon>
        <taxon>Vertebrata</taxon>
        <taxon>Euteleostomi</taxon>
        <taxon>Actinopterygii</taxon>
        <taxon>Neopterygii</taxon>
        <taxon>Teleostei</taxon>
        <taxon>Neoteleostei</taxon>
        <taxon>Acanthomorphata</taxon>
        <taxon>Eupercaria</taxon>
        <taxon>Perciformes</taxon>
        <taxon>Cottioidei</taxon>
        <taxon>Cottales</taxon>
        <taxon>Liparidae</taxon>
        <taxon>Liparis</taxon>
    </lineage>
</organism>
<gene>
    <name evidence="2" type="primary">HRC</name>
    <name evidence="2" type="ORF">EYF80_035508</name>
</gene>
<dbReference type="PANTHER" id="PTHR15054">
    <property type="entry name" value="HISTIDINE-RICH CALCIUM-BINDING PROTEIN-RELATED"/>
    <property type="match status" value="1"/>
</dbReference>
<accession>A0A4Z2GM28</accession>
<protein>
    <submittedName>
        <fullName evidence="2">Sarcoplasmic reticulum histidine-rich calcium-binding protein</fullName>
    </submittedName>
</protein>
<dbReference type="Proteomes" id="UP000314294">
    <property type="component" value="Unassembled WGS sequence"/>
</dbReference>
<dbReference type="OrthoDB" id="9428907at2759"/>